<name>G3N967_GASAC</name>
<sequence length="67" mass="7710">MYVSVLSEVSPPKNPDKYILNCITLPPAPSSRLFPRLFCIQCQDSCREDESLILNSSEEEWISLDKY</sequence>
<organism evidence="1">
    <name type="scientific">Gasterosteus aculeatus</name>
    <name type="common">Three-spined stickleback</name>
    <dbReference type="NCBI Taxonomy" id="69293"/>
    <lineage>
        <taxon>Eukaryota</taxon>
        <taxon>Metazoa</taxon>
        <taxon>Chordata</taxon>
        <taxon>Craniata</taxon>
        <taxon>Vertebrata</taxon>
        <taxon>Euteleostomi</taxon>
        <taxon>Actinopterygii</taxon>
        <taxon>Neopterygii</taxon>
        <taxon>Teleostei</taxon>
        <taxon>Neoteleostei</taxon>
        <taxon>Acanthomorphata</taxon>
        <taxon>Eupercaria</taxon>
        <taxon>Perciformes</taxon>
        <taxon>Cottioidei</taxon>
        <taxon>Gasterosteales</taxon>
        <taxon>Gasterosteidae</taxon>
        <taxon>Gasterosteus</taxon>
    </lineage>
</organism>
<reference evidence="1" key="2">
    <citation type="submission" date="2024-04" db="UniProtKB">
        <authorList>
            <consortium name="Ensembl"/>
        </authorList>
    </citation>
    <scope>IDENTIFICATION</scope>
</reference>
<dbReference type="InParanoid" id="G3N967"/>
<proteinExistence type="predicted"/>
<reference evidence="1" key="1">
    <citation type="submission" date="2006-01" db="EMBL/GenBank/DDBJ databases">
        <authorList>
            <person name="Lindblad-Toh K."/>
            <person name="Mauceli E."/>
            <person name="Grabherr M."/>
            <person name="Chang J.L."/>
            <person name="Lander E.S."/>
        </authorList>
    </citation>
    <scope>NUCLEOTIDE SEQUENCE [LARGE SCALE GENOMIC DNA]</scope>
</reference>
<evidence type="ECO:0000313" key="1">
    <source>
        <dbReference type="Ensembl" id="ENSGACP00000001856.1"/>
    </source>
</evidence>
<accession>G3N967</accession>
<protein>
    <submittedName>
        <fullName evidence="1">Uncharacterized protein</fullName>
    </submittedName>
</protein>
<dbReference type="Ensembl" id="ENSGACT00000001858.1">
    <property type="protein sequence ID" value="ENSGACP00000001856.1"/>
    <property type="gene ID" value="ENSGACG00000001436.1"/>
</dbReference>
<dbReference type="AlphaFoldDB" id="G3N967"/>
<dbReference type="Bgee" id="ENSGACG00000001436">
    <property type="expression patterns" value="Expressed in muscle tissue and 12 other cell types or tissues"/>
</dbReference>